<dbReference type="RefSeq" id="WP_072506671.1">
    <property type="nucleotide sequence ID" value="NZ_CP016365.1"/>
</dbReference>
<sequence length="79" mass="8897">MNREDLDRALLIAHRDEDLAELVRLYTYAADAAEEVADIDRACFYLTHAFVFALESGAPEAEPLNARLANRGRATRLTF</sequence>
<gene>
    <name evidence="1" type="ORF">PhaeoP97_03710</name>
</gene>
<reference evidence="2" key="1">
    <citation type="submission" date="2016-07" db="EMBL/GenBank/DDBJ databases">
        <title>Phaeobacter portensis sp. nov., a tropodithietic acid producing bacterium isolated from a German harbor.</title>
        <authorList>
            <person name="Freese H.M."/>
            <person name="Bunk B."/>
            <person name="Breider S."/>
            <person name="Brinkhoff T."/>
        </authorList>
    </citation>
    <scope>NUCLEOTIDE SEQUENCE [LARGE SCALE GENOMIC DNA]</scope>
    <source>
        <strain evidence="2">P97</strain>
        <plasmid evidence="2">pp97_a</plasmid>
    </source>
</reference>
<keyword evidence="1" id="KW-0614">Plasmid</keyword>
<evidence type="ECO:0000313" key="2">
    <source>
        <dbReference type="Proteomes" id="UP000183859"/>
    </source>
</evidence>
<dbReference type="AlphaFoldDB" id="A0A1L3IA67"/>
<protein>
    <submittedName>
        <fullName evidence="1">Uncharacterized protein</fullName>
    </submittedName>
</protein>
<name>A0A1L3IA67_9RHOB</name>
<accession>A0A1L3IA67</accession>
<dbReference type="Proteomes" id="UP000183859">
    <property type="component" value="Plasmid pP97_a"/>
</dbReference>
<keyword evidence="2" id="KW-1185">Reference proteome</keyword>
<proteinExistence type="predicted"/>
<dbReference type="OrthoDB" id="7864216at2"/>
<organism evidence="1 2">
    <name type="scientific">Phaeobacter porticola</name>
    <dbReference type="NCBI Taxonomy" id="1844006"/>
    <lineage>
        <taxon>Bacteria</taxon>
        <taxon>Pseudomonadati</taxon>
        <taxon>Pseudomonadota</taxon>
        <taxon>Alphaproteobacteria</taxon>
        <taxon>Rhodobacterales</taxon>
        <taxon>Roseobacteraceae</taxon>
        <taxon>Phaeobacter</taxon>
    </lineage>
</organism>
<dbReference type="KEGG" id="php:PhaeoP97_03710"/>
<geneLocation type="plasmid" evidence="2">
    <name>pp97_a</name>
</geneLocation>
<evidence type="ECO:0000313" key="1">
    <source>
        <dbReference type="EMBL" id="APG49060.1"/>
    </source>
</evidence>
<dbReference type="EMBL" id="CP016365">
    <property type="protein sequence ID" value="APG49060.1"/>
    <property type="molecule type" value="Genomic_DNA"/>
</dbReference>